<feature type="compositionally biased region" description="Low complexity" evidence="1">
    <location>
        <begin position="91"/>
        <end position="107"/>
    </location>
</feature>
<feature type="compositionally biased region" description="Basic residues" evidence="1">
    <location>
        <begin position="216"/>
        <end position="226"/>
    </location>
</feature>
<sequence>MEHCLLQEGSAAHLAHTTKTRLVIVRGAVRAPAQRAAGSHGGEWRVWRRNDAVKNNKTPPEKGEHHRHSPRPRSHPCHPCLLCHASRASRAAASRKPPGAAAAAGRRQNPTKKWEKGHWLGRRGHRHAPTARCLHLRRMNTPGVGGGRRAGQGGAGAAKTGQPGSCTHTRPPHTHSGPPRLPQGQAAFHHAAATPTTLRHPHHTSTTSVTSATPRQSRHAASPRRRVHHLHHIISIYHTSHLTFTT</sequence>
<organism evidence="2 3">
    <name type="scientific">Portunus trituberculatus</name>
    <name type="common">Swimming crab</name>
    <name type="synonym">Neptunus trituberculatus</name>
    <dbReference type="NCBI Taxonomy" id="210409"/>
    <lineage>
        <taxon>Eukaryota</taxon>
        <taxon>Metazoa</taxon>
        <taxon>Ecdysozoa</taxon>
        <taxon>Arthropoda</taxon>
        <taxon>Crustacea</taxon>
        <taxon>Multicrustacea</taxon>
        <taxon>Malacostraca</taxon>
        <taxon>Eumalacostraca</taxon>
        <taxon>Eucarida</taxon>
        <taxon>Decapoda</taxon>
        <taxon>Pleocyemata</taxon>
        <taxon>Brachyura</taxon>
        <taxon>Eubrachyura</taxon>
        <taxon>Portunoidea</taxon>
        <taxon>Portunidae</taxon>
        <taxon>Portuninae</taxon>
        <taxon>Portunus</taxon>
    </lineage>
</organism>
<evidence type="ECO:0000313" key="2">
    <source>
        <dbReference type="EMBL" id="MPC41852.1"/>
    </source>
</evidence>
<feature type="region of interest" description="Disordered" evidence="1">
    <location>
        <begin position="48"/>
        <end position="75"/>
    </location>
</feature>
<dbReference type="Proteomes" id="UP000324222">
    <property type="component" value="Unassembled WGS sequence"/>
</dbReference>
<dbReference type="AlphaFoldDB" id="A0A5B7F5X1"/>
<feature type="region of interest" description="Disordered" evidence="1">
    <location>
        <begin position="91"/>
        <end position="184"/>
    </location>
</feature>
<feature type="compositionally biased region" description="Gly residues" evidence="1">
    <location>
        <begin position="143"/>
        <end position="156"/>
    </location>
</feature>
<evidence type="ECO:0000313" key="3">
    <source>
        <dbReference type="Proteomes" id="UP000324222"/>
    </source>
</evidence>
<reference evidence="2 3" key="1">
    <citation type="submission" date="2019-05" db="EMBL/GenBank/DDBJ databases">
        <title>Another draft genome of Portunus trituberculatus and its Hox gene families provides insights of decapod evolution.</title>
        <authorList>
            <person name="Jeong J.-H."/>
            <person name="Song I."/>
            <person name="Kim S."/>
            <person name="Choi T."/>
            <person name="Kim D."/>
            <person name="Ryu S."/>
            <person name="Kim W."/>
        </authorList>
    </citation>
    <scope>NUCLEOTIDE SEQUENCE [LARGE SCALE GENOMIC DNA]</scope>
    <source>
        <tissue evidence="2">Muscle</tissue>
    </source>
</reference>
<accession>A0A5B7F5X1</accession>
<evidence type="ECO:0000256" key="1">
    <source>
        <dbReference type="SAM" id="MobiDB-lite"/>
    </source>
</evidence>
<comment type="caution">
    <text evidence="2">The sequence shown here is derived from an EMBL/GenBank/DDBJ whole genome shotgun (WGS) entry which is preliminary data.</text>
</comment>
<feature type="region of interest" description="Disordered" evidence="1">
    <location>
        <begin position="196"/>
        <end position="226"/>
    </location>
</feature>
<feature type="compositionally biased region" description="Basic residues" evidence="1">
    <location>
        <begin position="65"/>
        <end position="75"/>
    </location>
</feature>
<feature type="compositionally biased region" description="Basic and acidic residues" evidence="1">
    <location>
        <begin position="48"/>
        <end position="64"/>
    </location>
</feature>
<gene>
    <name evidence="2" type="ORF">E2C01_035460</name>
</gene>
<proteinExistence type="predicted"/>
<protein>
    <submittedName>
        <fullName evidence="2">Uncharacterized protein</fullName>
    </submittedName>
</protein>
<feature type="compositionally biased region" description="Basic residues" evidence="1">
    <location>
        <begin position="119"/>
        <end position="138"/>
    </location>
</feature>
<dbReference type="EMBL" id="VSRR010005208">
    <property type="protein sequence ID" value="MPC41852.1"/>
    <property type="molecule type" value="Genomic_DNA"/>
</dbReference>
<keyword evidence="3" id="KW-1185">Reference proteome</keyword>
<name>A0A5B7F5X1_PORTR</name>
<feature type="compositionally biased region" description="Low complexity" evidence="1">
    <location>
        <begin position="204"/>
        <end position="213"/>
    </location>
</feature>